<keyword evidence="2 4" id="KW-0238">DNA-binding</keyword>
<evidence type="ECO:0000256" key="4">
    <source>
        <dbReference type="PROSITE-ProRule" id="PRU00335"/>
    </source>
</evidence>
<dbReference type="InterPro" id="IPR001647">
    <property type="entry name" value="HTH_TetR"/>
</dbReference>
<sequence length="206" mass="22496">MIAAALTVAEEHGTSAVTLDSVAEQAKVTKKGLLYHFPSKHALIAGIHEHLAARFDQALLEATGKEPESASLTERTRGYIRVALETPNTVELQFILEARGEPYWLAPWERVNHRWFPDEPPRRGTRHPRPALPDRTDGGRRLLGSGEHPTRPDEPSGPSTPDPGDPGPPRLTDDHRPVSCAPPSCAAGGRTSTHTRGTPPSRTRRS</sequence>
<dbReference type="PRINTS" id="PR00455">
    <property type="entry name" value="HTHTETR"/>
</dbReference>
<evidence type="ECO:0000256" key="1">
    <source>
        <dbReference type="ARBA" id="ARBA00023015"/>
    </source>
</evidence>
<evidence type="ECO:0000256" key="5">
    <source>
        <dbReference type="SAM" id="MobiDB-lite"/>
    </source>
</evidence>
<evidence type="ECO:0000313" key="8">
    <source>
        <dbReference type="Proteomes" id="UP000280819"/>
    </source>
</evidence>
<dbReference type="OrthoDB" id="9816296at2"/>
<reference evidence="7 8" key="1">
    <citation type="submission" date="2018-11" db="EMBL/GenBank/DDBJ databases">
        <title>Genomes From Bacteria Associated with the Canine Oral Cavity: a Test Case for Automated Genome-Based Taxonomic Assignment.</title>
        <authorList>
            <person name="Coil D.A."/>
            <person name="Jospin G."/>
            <person name="Darling A.E."/>
            <person name="Wallis C."/>
            <person name="Davis I.J."/>
            <person name="Harris S."/>
            <person name="Eisen J.A."/>
            <person name="Holcombe L.J."/>
            <person name="O'Flynn C."/>
        </authorList>
    </citation>
    <scope>NUCLEOTIDE SEQUENCE [LARGE SCALE GENOMIC DNA]</scope>
    <source>
        <strain evidence="7 8">OH887_COT-365</strain>
    </source>
</reference>
<dbReference type="GO" id="GO:0000976">
    <property type="term" value="F:transcription cis-regulatory region binding"/>
    <property type="evidence" value="ECO:0007669"/>
    <property type="project" value="TreeGrafter"/>
</dbReference>
<dbReference type="InterPro" id="IPR009057">
    <property type="entry name" value="Homeodomain-like_sf"/>
</dbReference>
<name>A0A3P1T3N7_9ACTN</name>
<evidence type="ECO:0000256" key="3">
    <source>
        <dbReference type="ARBA" id="ARBA00023163"/>
    </source>
</evidence>
<dbReference type="Pfam" id="PF00440">
    <property type="entry name" value="TetR_N"/>
    <property type="match status" value="1"/>
</dbReference>
<organism evidence="7 8">
    <name type="scientific">Arachnia propionica</name>
    <dbReference type="NCBI Taxonomy" id="1750"/>
    <lineage>
        <taxon>Bacteria</taxon>
        <taxon>Bacillati</taxon>
        <taxon>Actinomycetota</taxon>
        <taxon>Actinomycetes</taxon>
        <taxon>Propionibacteriales</taxon>
        <taxon>Propionibacteriaceae</taxon>
        <taxon>Arachnia</taxon>
    </lineage>
</organism>
<gene>
    <name evidence="7" type="ORF">EII34_11050</name>
</gene>
<proteinExistence type="predicted"/>
<feature type="DNA-binding region" description="H-T-H motif" evidence="4">
    <location>
        <begin position="18"/>
        <end position="37"/>
    </location>
</feature>
<keyword evidence="3" id="KW-0804">Transcription</keyword>
<dbReference type="Proteomes" id="UP000280819">
    <property type="component" value="Unassembled WGS sequence"/>
</dbReference>
<evidence type="ECO:0000259" key="6">
    <source>
        <dbReference type="PROSITE" id="PS50977"/>
    </source>
</evidence>
<dbReference type="PANTHER" id="PTHR30055">
    <property type="entry name" value="HTH-TYPE TRANSCRIPTIONAL REGULATOR RUTR"/>
    <property type="match status" value="1"/>
</dbReference>
<feature type="domain" description="HTH tetR-type" evidence="6">
    <location>
        <begin position="1"/>
        <end position="55"/>
    </location>
</feature>
<dbReference type="Gene3D" id="1.10.357.10">
    <property type="entry name" value="Tetracycline Repressor, domain 2"/>
    <property type="match status" value="1"/>
</dbReference>
<evidence type="ECO:0000256" key="2">
    <source>
        <dbReference type="ARBA" id="ARBA00023125"/>
    </source>
</evidence>
<comment type="caution">
    <text evidence="7">The sequence shown here is derived from an EMBL/GenBank/DDBJ whole genome shotgun (WGS) entry which is preliminary data.</text>
</comment>
<evidence type="ECO:0000313" key="7">
    <source>
        <dbReference type="EMBL" id="RRD04137.1"/>
    </source>
</evidence>
<dbReference type="PANTHER" id="PTHR30055:SF234">
    <property type="entry name" value="HTH-TYPE TRANSCRIPTIONAL REGULATOR BETI"/>
    <property type="match status" value="1"/>
</dbReference>
<dbReference type="GO" id="GO:0003700">
    <property type="term" value="F:DNA-binding transcription factor activity"/>
    <property type="evidence" value="ECO:0007669"/>
    <property type="project" value="TreeGrafter"/>
</dbReference>
<feature type="region of interest" description="Disordered" evidence="5">
    <location>
        <begin position="114"/>
        <end position="206"/>
    </location>
</feature>
<dbReference type="PROSITE" id="PS50977">
    <property type="entry name" value="HTH_TETR_2"/>
    <property type="match status" value="1"/>
</dbReference>
<dbReference type="InterPro" id="IPR050109">
    <property type="entry name" value="HTH-type_TetR-like_transc_reg"/>
</dbReference>
<dbReference type="SUPFAM" id="SSF46689">
    <property type="entry name" value="Homeodomain-like"/>
    <property type="match status" value="1"/>
</dbReference>
<feature type="compositionally biased region" description="Pro residues" evidence="5">
    <location>
        <begin position="158"/>
        <end position="169"/>
    </location>
</feature>
<accession>A0A3P1T3N7</accession>
<feature type="compositionally biased region" description="Low complexity" evidence="5">
    <location>
        <begin position="188"/>
        <end position="206"/>
    </location>
</feature>
<protein>
    <submittedName>
        <fullName evidence="7">TetR/AcrR family transcriptional regulator</fullName>
    </submittedName>
</protein>
<dbReference type="AlphaFoldDB" id="A0A3P1T3N7"/>
<dbReference type="EMBL" id="RQZG01000013">
    <property type="protein sequence ID" value="RRD04137.1"/>
    <property type="molecule type" value="Genomic_DNA"/>
</dbReference>
<keyword evidence="1" id="KW-0805">Transcription regulation</keyword>